<reference evidence="1 2" key="1">
    <citation type="submission" date="2018-02" db="EMBL/GenBank/DDBJ databases">
        <title>8 Nocardia nova and 1 Nocardia cyriacigeorgica strain used for evolution to TMP-SMX.</title>
        <authorList>
            <person name="Mehta H."/>
            <person name="Weng J."/>
            <person name="Shamoo Y."/>
        </authorList>
    </citation>
    <scope>NUCLEOTIDE SEQUENCE [LARGE SCALE GENOMIC DNA]</scope>
    <source>
        <strain evidence="1 2">ATCC 33727</strain>
    </source>
</reference>
<dbReference type="AlphaFoldDB" id="A0A2T2YQN6"/>
<protein>
    <submittedName>
        <fullName evidence="1">Uncharacterized protein</fullName>
    </submittedName>
</protein>
<sequence length="190" mass="20565">MTASDVEQVLSDSILYGNVLVERAEDRISARLESDNSVVVTIERKGPRTRKNVPIGTRNPEYLRASVNDREIKVLPGAGRVLKRTYRILVEIDDRCVSFRPKTIDTCAFINGKPHEIEKVFGELQALADGSIDICWATATTIKVLNKTIEPPEPTVEDVLVGCALAAAFGTGALSLTSIIMGMVAAAIPG</sequence>
<evidence type="ECO:0000313" key="2">
    <source>
        <dbReference type="Proteomes" id="UP000241647"/>
    </source>
</evidence>
<accession>A0A2T2YQN6</accession>
<dbReference type="RefSeq" id="WP_063031034.1">
    <property type="nucleotide sequence ID" value="NZ_PYHS01000031.1"/>
</dbReference>
<dbReference type="Proteomes" id="UP000241647">
    <property type="component" value="Unassembled WGS sequence"/>
</dbReference>
<name>A0A2T2YQN6_9NOCA</name>
<dbReference type="EMBL" id="PYHS01000031">
    <property type="protein sequence ID" value="PSR57827.1"/>
    <property type="molecule type" value="Genomic_DNA"/>
</dbReference>
<comment type="caution">
    <text evidence="1">The sequence shown here is derived from an EMBL/GenBank/DDBJ whole genome shotgun (WGS) entry which is preliminary data.</text>
</comment>
<evidence type="ECO:0000313" key="1">
    <source>
        <dbReference type="EMBL" id="PSR57827.1"/>
    </source>
</evidence>
<organism evidence="1 2">
    <name type="scientific">Nocardia nova</name>
    <dbReference type="NCBI Taxonomy" id="37330"/>
    <lineage>
        <taxon>Bacteria</taxon>
        <taxon>Bacillati</taxon>
        <taxon>Actinomycetota</taxon>
        <taxon>Actinomycetes</taxon>
        <taxon>Mycobacteriales</taxon>
        <taxon>Nocardiaceae</taxon>
        <taxon>Nocardia</taxon>
    </lineage>
</organism>
<proteinExistence type="predicted"/>
<gene>
    <name evidence="1" type="ORF">C8259_33095</name>
</gene>